<dbReference type="VEuPathDB" id="FungiDB:sr13494"/>
<gene>
    <name evidence="2" type="ORF">sr13494</name>
</gene>
<dbReference type="HOGENOM" id="CLU_970351_0_0_1"/>
<accession>E6ZUX0</accession>
<feature type="signal peptide" evidence="1">
    <location>
        <begin position="1"/>
        <end position="23"/>
    </location>
</feature>
<proteinExistence type="predicted"/>
<dbReference type="AlphaFoldDB" id="E6ZUX0"/>
<organism evidence="2 3">
    <name type="scientific">Sporisorium reilianum (strain SRZ2)</name>
    <name type="common">Maize head smut fungus</name>
    <dbReference type="NCBI Taxonomy" id="999809"/>
    <lineage>
        <taxon>Eukaryota</taxon>
        <taxon>Fungi</taxon>
        <taxon>Dikarya</taxon>
        <taxon>Basidiomycota</taxon>
        <taxon>Ustilaginomycotina</taxon>
        <taxon>Ustilaginomycetes</taxon>
        <taxon>Ustilaginales</taxon>
        <taxon>Ustilaginaceae</taxon>
        <taxon>Sporisorium</taxon>
    </lineage>
</organism>
<name>E6ZUX0_SPORE</name>
<dbReference type="eggNOG" id="ENOG502R4HH">
    <property type="taxonomic scope" value="Eukaryota"/>
</dbReference>
<reference evidence="2 3" key="1">
    <citation type="journal article" date="2010" name="Science">
        <title>Pathogenicity determinants in smut fungi revealed by genome comparison.</title>
        <authorList>
            <person name="Schirawski J."/>
            <person name="Mannhaupt G."/>
            <person name="Muench K."/>
            <person name="Brefort T."/>
            <person name="Schipper K."/>
            <person name="Doehlemann G."/>
            <person name="Di Stasio M."/>
            <person name="Roessel N."/>
            <person name="Mendoza-Mendoza A."/>
            <person name="Pester D."/>
            <person name="Mueller O."/>
            <person name="Winterberg B."/>
            <person name="Meyer E."/>
            <person name="Ghareeb H."/>
            <person name="Wollenberg T."/>
            <person name="Muensterkoetter M."/>
            <person name="Wong P."/>
            <person name="Walter M."/>
            <person name="Stukenbrock E."/>
            <person name="Gueldener U."/>
            <person name="Kahmann R."/>
        </authorList>
    </citation>
    <scope>NUCLEOTIDE SEQUENCE [LARGE SCALE GENOMIC DNA]</scope>
    <source>
        <strain evidence="3">SRZ2</strain>
    </source>
</reference>
<dbReference type="Proteomes" id="UP000008867">
    <property type="component" value="Chromosome 20"/>
</dbReference>
<dbReference type="OrthoDB" id="10513432at2759"/>
<protein>
    <submittedName>
        <fullName evidence="2">Conserved hypothetical Ustilaginaceae-specific protein</fullName>
    </submittedName>
</protein>
<keyword evidence="3" id="KW-1185">Reference proteome</keyword>
<keyword evidence="1" id="KW-0732">Signal</keyword>
<evidence type="ECO:0000256" key="1">
    <source>
        <dbReference type="SAM" id="SignalP"/>
    </source>
</evidence>
<dbReference type="EMBL" id="FQ311442">
    <property type="protein sequence ID" value="CBQ71027.1"/>
    <property type="molecule type" value="Genomic_DNA"/>
</dbReference>
<sequence>MASFPFSLLALLAALTLFRPATAPFLPLDELERAFLATEDSAHLVTFPHTDSSSLYPGEQVLGRDGTLSDVVLQRFSHHDHQSPAAQETPIQRPDTELLNSYEVHSSSPSTSLWFKELSLQERTDEINLLKTHFYFSAGARGRGVMTRTWPYRELLPQVELLQNLEALRRLEPRQGAWPYTIEDKHYLLYKATATPPAFEQLSDFQTLSKTRVYINVLRQVGERDAQLYQFIGTFRGPDRAKVTQYRRKALESSAVRIQSIGPVGASRSTVHVGFGQWSSWQRAVEQ</sequence>
<evidence type="ECO:0000313" key="2">
    <source>
        <dbReference type="EMBL" id="CBQ71027.1"/>
    </source>
</evidence>
<feature type="chain" id="PRO_5003216941" evidence="1">
    <location>
        <begin position="24"/>
        <end position="287"/>
    </location>
</feature>
<evidence type="ECO:0000313" key="3">
    <source>
        <dbReference type="Proteomes" id="UP000008867"/>
    </source>
</evidence>